<dbReference type="Proteomes" id="UP000277212">
    <property type="component" value="Unassembled WGS sequence"/>
</dbReference>
<dbReference type="PANTHER" id="PTHR46865">
    <property type="entry name" value="OXIDOREDUCTASE-RELATED"/>
    <property type="match status" value="1"/>
</dbReference>
<dbReference type="InterPro" id="IPR002938">
    <property type="entry name" value="FAD-bd"/>
</dbReference>
<protein>
    <recommendedName>
        <fullName evidence="4">FAD-binding domain-containing protein</fullName>
    </recommendedName>
</protein>
<dbReference type="AlphaFoldDB" id="A0A3M2SI53"/>
<evidence type="ECO:0000256" key="2">
    <source>
        <dbReference type="ARBA" id="ARBA00022827"/>
    </source>
</evidence>
<dbReference type="PANTHER" id="PTHR46865:SF8">
    <property type="entry name" value="POSSIBLE OXIDOREDUCTASE"/>
    <property type="match status" value="1"/>
</dbReference>
<evidence type="ECO:0000313" key="5">
    <source>
        <dbReference type="EMBL" id="RMJ17204.1"/>
    </source>
</evidence>
<evidence type="ECO:0000256" key="1">
    <source>
        <dbReference type="ARBA" id="ARBA00022630"/>
    </source>
</evidence>
<dbReference type="Pfam" id="PF01494">
    <property type="entry name" value="FAD_binding_3"/>
    <property type="match status" value="2"/>
</dbReference>
<dbReference type="GO" id="GO:0016491">
    <property type="term" value="F:oxidoreductase activity"/>
    <property type="evidence" value="ECO:0007669"/>
    <property type="project" value="UniProtKB-KW"/>
</dbReference>
<dbReference type="EMBL" id="NKUJ01000036">
    <property type="protein sequence ID" value="RMJ17204.1"/>
    <property type="molecule type" value="Genomic_DNA"/>
</dbReference>
<dbReference type="GO" id="GO:0071949">
    <property type="term" value="F:FAD binding"/>
    <property type="evidence" value="ECO:0007669"/>
    <property type="project" value="InterPro"/>
</dbReference>
<dbReference type="InterPro" id="IPR051704">
    <property type="entry name" value="FAD_aromatic-hydroxylase"/>
</dbReference>
<proteinExistence type="predicted"/>
<gene>
    <name evidence="5" type="ORF">CDV36_003145</name>
</gene>
<keyword evidence="6" id="KW-1185">Reference proteome</keyword>
<comment type="caution">
    <text evidence="5">The sequence shown here is derived from an EMBL/GenBank/DDBJ whole genome shotgun (WGS) entry which is preliminary data.</text>
</comment>
<dbReference type="SUPFAM" id="SSF51905">
    <property type="entry name" value="FAD/NAD(P)-binding domain"/>
    <property type="match status" value="1"/>
</dbReference>
<dbReference type="InterPro" id="IPR036188">
    <property type="entry name" value="FAD/NAD-bd_sf"/>
</dbReference>
<dbReference type="PRINTS" id="PR00420">
    <property type="entry name" value="RNGMNOXGNASE"/>
</dbReference>
<keyword evidence="1" id="KW-0285">Flavoprotein</keyword>
<dbReference type="STRING" id="2010991.A0A3M2SI53"/>
<dbReference type="OrthoDB" id="655030at2759"/>
<organism evidence="5 6">
    <name type="scientific">Fusarium kuroshium</name>
    <dbReference type="NCBI Taxonomy" id="2010991"/>
    <lineage>
        <taxon>Eukaryota</taxon>
        <taxon>Fungi</taxon>
        <taxon>Dikarya</taxon>
        <taxon>Ascomycota</taxon>
        <taxon>Pezizomycotina</taxon>
        <taxon>Sordariomycetes</taxon>
        <taxon>Hypocreomycetidae</taxon>
        <taxon>Hypocreales</taxon>
        <taxon>Nectriaceae</taxon>
        <taxon>Fusarium</taxon>
        <taxon>Fusarium solani species complex</taxon>
    </lineage>
</organism>
<accession>A0A3M2SI53</accession>
<feature type="domain" description="FAD-binding" evidence="4">
    <location>
        <begin position="273"/>
        <end position="317"/>
    </location>
</feature>
<evidence type="ECO:0000313" key="6">
    <source>
        <dbReference type="Proteomes" id="UP000277212"/>
    </source>
</evidence>
<evidence type="ECO:0000256" key="3">
    <source>
        <dbReference type="ARBA" id="ARBA00023002"/>
    </source>
</evidence>
<name>A0A3M2SI53_9HYPO</name>
<keyword evidence="3" id="KW-0560">Oxidoreductase</keyword>
<sequence length="390" mass="42782">MESKPKAVIVGAGIAGLATAWWLDKAGWTSTIIERAASVREGGYVVSLSGCCLDTLKQMNVYDGLKAGSYNYDENVVKDTKGREMLRLHYADVHGGLDSFAVRRGDLAHVLFKALPPTASIQFDQTLESVIDDGDKVKATLKGGETIEADLLIGTDGIRSFVRNQFWKGADCLEDLGYSYAVYDIDEKKELEASCVSFNSPGHLDVFYCLRDDRLAAMHIWRDDLAGLQGRDDRFGILRKVTAGGAAQVTEIIDKAEATDSSVIIDSLTMVCLPQWSKGRVLLIGDAAHCLTLLSGQGAGMALTSAEILGKALMATKEIPHALANHEKKLRPVIENLQRRSKKMATMYIPKSIWGYHFRNLVLKIMPNSWIASWHVSSAKVEMDLATVKT</sequence>
<dbReference type="Gene3D" id="3.50.50.60">
    <property type="entry name" value="FAD/NAD(P)-binding domain"/>
    <property type="match status" value="1"/>
</dbReference>
<feature type="domain" description="FAD-binding" evidence="4">
    <location>
        <begin position="7"/>
        <end position="165"/>
    </location>
</feature>
<evidence type="ECO:0000259" key="4">
    <source>
        <dbReference type="Pfam" id="PF01494"/>
    </source>
</evidence>
<reference evidence="5 6" key="1">
    <citation type="submission" date="2017-06" db="EMBL/GenBank/DDBJ databases">
        <title>Comparative genomic analysis of Ambrosia Fusariam Clade fungi.</title>
        <authorList>
            <person name="Stajich J.E."/>
            <person name="Carrillo J."/>
            <person name="Kijimoto T."/>
            <person name="Eskalen A."/>
            <person name="O'Donnell K."/>
            <person name="Kasson M."/>
        </authorList>
    </citation>
    <scope>NUCLEOTIDE SEQUENCE [LARGE SCALE GENOMIC DNA]</scope>
    <source>
        <strain evidence="5">UCR3666</strain>
    </source>
</reference>
<keyword evidence="2" id="KW-0274">FAD</keyword>